<dbReference type="InterPro" id="IPR022968">
    <property type="entry name" value="Tsr3-like"/>
</dbReference>
<dbReference type="HAMAP" id="MF_01116">
    <property type="entry name" value="TSR3"/>
    <property type="match status" value="1"/>
</dbReference>
<reference evidence="10" key="1">
    <citation type="submission" date="2022-10" db="EMBL/GenBank/DDBJ databases">
        <title>Genome assembly of Pristionchus species.</title>
        <authorList>
            <person name="Yoshida K."/>
            <person name="Sommer R.J."/>
        </authorList>
    </citation>
    <scope>NUCLEOTIDE SEQUENCE [LARGE SCALE GENOMIC DNA]</scope>
    <source>
        <strain evidence="10">RS5460</strain>
    </source>
</reference>
<keyword evidence="5" id="KW-0949">S-adenosyl-L-methionine</keyword>
<dbReference type="InterPro" id="IPR007209">
    <property type="entry name" value="RNaseL-inhib-like_metal-bd_dom"/>
</dbReference>
<evidence type="ECO:0000256" key="6">
    <source>
        <dbReference type="SAM" id="MobiDB-lite"/>
    </source>
</evidence>
<keyword evidence="3" id="KW-0698">rRNA processing</keyword>
<feature type="domain" description="16S/18S rRNA aminocarboxypropyltransferase Tsr3 C-terminal" evidence="7">
    <location>
        <begin position="106"/>
        <end position="232"/>
    </location>
</feature>
<evidence type="ECO:0000256" key="3">
    <source>
        <dbReference type="ARBA" id="ARBA00022552"/>
    </source>
</evidence>
<feature type="compositionally biased region" description="Basic and acidic residues" evidence="6">
    <location>
        <begin position="14"/>
        <end position="29"/>
    </location>
</feature>
<keyword evidence="2" id="KW-0690">Ribosome biogenesis</keyword>
<comment type="caution">
    <text evidence="9">The sequence shown here is derived from an EMBL/GenBank/DDBJ whole genome shotgun (WGS) entry which is preliminary data.</text>
</comment>
<dbReference type="InterPro" id="IPR007177">
    <property type="entry name" value="Tsr3_C"/>
</dbReference>
<feature type="compositionally biased region" description="Basic and acidic residues" evidence="6">
    <location>
        <begin position="236"/>
        <end position="246"/>
    </location>
</feature>
<feature type="compositionally biased region" description="Acidic residues" evidence="6">
    <location>
        <begin position="30"/>
        <end position="42"/>
    </location>
</feature>
<proteinExistence type="inferred from homology"/>
<evidence type="ECO:0000259" key="7">
    <source>
        <dbReference type="Pfam" id="PF04034"/>
    </source>
</evidence>
<protein>
    <recommendedName>
        <fullName evidence="11">18S rRNA aminocarboxypropyltransferase</fullName>
    </recommendedName>
</protein>
<evidence type="ECO:0000313" key="10">
    <source>
        <dbReference type="Proteomes" id="UP001328107"/>
    </source>
</evidence>
<evidence type="ECO:0000256" key="1">
    <source>
        <dbReference type="ARBA" id="ARBA00022490"/>
    </source>
</evidence>
<evidence type="ECO:0000313" key="9">
    <source>
        <dbReference type="EMBL" id="GMR48240.1"/>
    </source>
</evidence>
<organism evidence="9 10">
    <name type="scientific">Pristionchus mayeri</name>
    <dbReference type="NCBI Taxonomy" id="1317129"/>
    <lineage>
        <taxon>Eukaryota</taxon>
        <taxon>Metazoa</taxon>
        <taxon>Ecdysozoa</taxon>
        <taxon>Nematoda</taxon>
        <taxon>Chromadorea</taxon>
        <taxon>Rhabditida</taxon>
        <taxon>Rhabditina</taxon>
        <taxon>Diplogasteromorpha</taxon>
        <taxon>Diplogasteroidea</taxon>
        <taxon>Neodiplogasteridae</taxon>
        <taxon>Pristionchus</taxon>
    </lineage>
</organism>
<feature type="non-terminal residue" evidence="9">
    <location>
        <position position="1"/>
    </location>
</feature>
<dbReference type="Pfam" id="PF04034">
    <property type="entry name" value="Ribo_biogen_C"/>
    <property type="match status" value="1"/>
</dbReference>
<dbReference type="Pfam" id="PF04068">
    <property type="entry name" value="Fer4_RLI"/>
    <property type="match status" value="1"/>
</dbReference>
<dbReference type="GO" id="GO:0106388">
    <property type="term" value="F:rRNA small subunit aminocarboxypropyltransferase activity"/>
    <property type="evidence" value="ECO:0007669"/>
    <property type="project" value="InterPro"/>
</dbReference>
<evidence type="ECO:0000259" key="8">
    <source>
        <dbReference type="Pfam" id="PF04068"/>
    </source>
</evidence>
<feature type="compositionally biased region" description="Acidic residues" evidence="6">
    <location>
        <begin position="253"/>
        <end position="262"/>
    </location>
</feature>
<feature type="domain" description="RNase L inhibitor RLI-like possible metal-binding" evidence="8">
    <location>
        <begin position="69"/>
        <end position="101"/>
    </location>
</feature>
<sequence length="262" mass="29501">EMKRKEKNAQAAAEKAERKERRRREREEREKEEEEEGEEVGDDAGSGGSAAPSDVEADEEETPYEFPCRLAMYDFNQCDPKRCSGRRLARFGMLSEVKLGARFPGLVLSPTGVATLSPRDSPFVEQNGLGVVDCSWKEVERTPLHRVRAPEHRLLPYLVAANSVNYGRPCHLNCAEALAAGLYILGWPEAAEKLMSRFTWGPHFIELNRELLDIYAKCGSADEVIAAQNKYLAKMEEDAEKERNRPIDLPPSESDDDEEEGD</sequence>
<feature type="region of interest" description="Disordered" evidence="6">
    <location>
        <begin position="236"/>
        <end position="262"/>
    </location>
</feature>
<feature type="region of interest" description="Disordered" evidence="6">
    <location>
        <begin position="1"/>
        <end position="62"/>
    </location>
</feature>
<dbReference type="PANTHER" id="PTHR20426">
    <property type="entry name" value="RIBOSOME BIOGENESIS PROTEIN TSR3 HOMOLOG"/>
    <property type="match status" value="1"/>
</dbReference>
<accession>A0AAN5I1M1</accession>
<keyword evidence="1" id="KW-0963">Cytoplasm</keyword>
<keyword evidence="10" id="KW-1185">Reference proteome</keyword>
<dbReference type="PANTHER" id="PTHR20426:SF0">
    <property type="entry name" value="18S RRNA AMINOCARBOXYPROPYLTRANSFERASE"/>
    <property type="match status" value="1"/>
</dbReference>
<dbReference type="NCBIfam" id="NF002621">
    <property type="entry name" value="PRK02287.1"/>
    <property type="match status" value="1"/>
</dbReference>
<evidence type="ECO:0000256" key="5">
    <source>
        <dbReference type="ARBA" id="ARBA00022691"/>
    </source>
</evidence>
<dbReference type="Proteomes" id="UP001328107">
    <property type="component" value="Unassembled WGS sequence"/>
</dbReference>
<name>A0AAN5I1M1_9BILA</name>
<keyword evidence="4" id="KW-0808">Transferase</keyword>
<evidence type="ECO:0000256" key="4">
    <source>
        <dbReference type="ARBA" id="ARBA00022679"/>
    </source>
</evidence>
<gene>
    <name evidence="9" type="ORF">PMAYCL1PPCAC_18435</name>
</gene>
<evidence type="ECO:0000256" key="2">
    <source>
        <dbReference type="ARBA" id="ARBA00022517"/>
    </source>
</evidence>
<dbReference type="AlphaFoldDB" id="A0AAN5I1M1"/>
<dbReference type="GO" id="GO:0030490">
    <property type="term" value="P:maturation of SSU-rRNA"/>
    <property type="evidence" value="ECO:0007669"/>
    <property type="project" value="TreeGrafter"/>
</dbReference>
<dbReference type="EMBL" id="BTRK01000004">
    <property type="protein sequence ID" value="GMR48240.1"/>
    <property type="molecule type" value="Genomic_DNA"/>
</dbReference>
<evidence type="ECO:0008006" key="11">
    <source>
        <dbReference type="Google" id="ProtNLM"/>
    </source>
</evidence>